<organism evidence="1">
    <name type="scientific">uncultured Chloroflexia bacterium</name>
    <dbReference type="NCBI Taxonomy" id="1672391"/>
    <lineage>
        <taxon>Bacteria</taxon>
        <taxon>Bacillati</taxon>
        <taxon>Chloroflexota</taxon>
        <taxon>Chloroflexia</taxon>
        <taxon>environmental samples</taxon>
    </lineage>
</organism>
<reference evidence="1" key="1">
    <citation type="submission" date="2020-02" db="EMBL/GenBank/DDBJ databases">
        <authorList>
            <person name="Meier V. D."/>
        </authorList>
    </citation>
    <scope>NUCLEOTIDE SEQUENCE</scope>
    <source>
        <strain evidence="1">AVDCRST_MAG93</strain>
    </source>
</reference>
<dbReference type="AlphaFoldDB" id="A0A6J4IRP6"/>
<sequence>MSHRMIMLALPTESGVTAMTIVVMTLPTQSFGCPTFNKEQARAWII</sequence>
<dbReference type="EMBL" id="CADCTR010000724">
    <property type="protein sequence ID" value="CAA9260155.1"/>
    <property type="molecule type" value="Genomic_DNA"/>
</dbReference>
<evidence type="ECO:0000313" key="1">
    <source>
        <dbReference type="EMBL" id="CAA9260155.1"/>
    </source>
</evidence>
<gene>
    <name evidence="1" type="ORF">AVDCRST_MAG93-2148</name>
</gene>
<protein>
    <submittedName>
        <fullName evidence="1">Uncharacterized protein</fullName>
    </submittedName>
</protein>
<proteinExistence type="predicted"/>
<name>A0A6J4IRP6_9CHLR</name>
<accession>A0A6J4IRP6</accession>